<sequence>MQGEESNINSFIKELKKHKSIVKFEKKGNFIFTLNKRPRWMSVYIPLWDKRLIHSKPLIQRSDGTELWELACWDKDPLMHILKGLHEDF</sequence>
<protein>
    <submittedName>
        <fullName evidence="1">Uncharacterized protein</fullName>
    </submittedName>
</protein>
<feature type="non-terminal residue" evidence="1">
    <location>
        <position position="89"/>
    </location>
</feature>
<dbReference type="EMBL" id="BART01032408">
    <property type="protein sequence ID" value="GAH10624.1"/>
    <property type="molecule type" value="Genomic_DNA"/>
</dbReference>
<reference evidence="1" key="1">
    <citation type="journal article" date="2014" name="Front. Microbiol.">
        <title>High frequency of phylogenetically diverse reductive dehalogenase-homologous genes in deep subseafloor sedimentary metagenomes.</title>
        <authorList>
            <person name="Kawai M."/>
            <person name="Futagami T."/>
            <person name="Toyoda A."/>
            <person name="Takaki Y."/>
            <person name="Nishi S."/>
            <person name="Hori S."/>
            <person name="Arai W."/>
            <person name="Tsubouchi T."/>
            <person name="Morono Y."/>
            <person name="Uchiyama I."/>
            <person name="Ito T."/>
            <person name="Fujiyama A."/>
            <person name="Inagaki F."/>
            <person name="Takami H."/>
        </authorList>
    </citation>
    <scope>NUCLEOTIDE SEQUENCE</scope>
    <source>
        <strain evidence="1">Expedition CK06-06</strain>
    </source>
</reference>
<comment type="caution">
    <text evidence="1">The sequence shown here is derived from an EMBL/GenBank/DDBJ whole genome shotgun (WGS) entry which is preliminary data.</text>
</comment>
<dbReference type="AlphaFoldDB" id="X1E0C2"/>
<proteinExistence type="predicted"/>
<accession>X1E0C2</accession>
<evidence type="ECO:0000313" key="1">
    <source>
        <dbReference type="EMBL" id="GAH10624.1"/>
    </source>
</evidence>
<name>X1E0C2_9ZZZZ</name>
<organism evidence="1">
    <name type="scientific">marine sediment metagenome</name>
    <dbReference type="NCBI Taxonomy" id="412755"/>
    <lineage>
        <taxon>unclassified sequences</taxon>
        <taxon>metagenomes</taxon>
        <taxon>ecological metagenomes</taxon>
    </lineage>
</organism>
<gene>
    <name evidence="1" type="ORF">S01H4_56013</name>
</gene>